<organism evidence="1 2">
    <name type="scientific">Dreissena polymorpha</name>
    <name type="common">Zebra mussel</name>
    <name type="synonym">Mytilus polymorpha</name>
    <dbReference type="NCBI Taxonomy" id="45954"/>
    <lineage>
        <taxon>Eukaryota</taxon>
        <taxon>Metazoa</taxon>
        <taxon>Spiralia</taxon>
        <taxon>Lophotrochozoa</taxon>
        <taxon>Mollusca</taxon>
        <taxon>Bivalvia</taxon>
        <taxon>Autobranchia</taxon>
        <taxon>Heteroconchia</taxon>
        <taxon>Euheterodonta</taxon>
        <taxon>Imparidentia</taxon>
        <taxon>Neoheterodontei</taxon>
        <taxon>Myida</taxon>
        <taxon>Dreissenoidea</taxon>
        <taxon>Dreissenidae</taxon>
        <taxon>Dreissena</taxon>
    </lineage>
</organism>
<comment type="caution">
    <text evidence="1">The sequence shown here is derived from an EMBL/GenBank/DDBJ whole genome shotgun (WGS) entry which is preliminary data.</text>
</comment>
<gene>
    <name evidence="1" type="ORF">DPMN_153981</name>
</gene>
<reference evidence="1" key="2">
    <citation type="submission" date="2020-11" db="EMBL/GenBank/DDBJ databases">
        <authorList>
            <person name="McCartney M.A."/>
            <person name="Auch B."/>
            <person name="Kono T."/>
            <person name="Mallez S."/>
            <person name="Becker A."/>
            <person name="Gohl D.M."/>
            <person name="Silverstein K.A.T."/>
            <person name="Koren S."/>
            <person name="Bechman K.B."/>
            <person name="Herman A."/>
            <person name="Abrahante J.E."/>
            <person name="Garbe J."/>
        </authorList>
    </citation>
    <scope>NUCLEOTIDE SEQUENCE</scope>
    <source>
        <strain evidence="1">Duluth1</strain>
        <tissue evidence="1">Whole animal</tissue>
    </source>
</reference>
<dbReference type="EMBL" id="JAIWYP010000007">
    <property type="protein sequence ID" value="KAH3800348.1"/>
    <property type="molecule type" value="Genomic_DNA"/>
</dbReference>
<evidence type="ECO:0000313" key="2">
    <source>
        <dbReference type="Proteomes" id="UP000828390"/>
    </source>
</evidence>
<protein>
    <submittedName>
        <fullName evidence="1">Uncharacterized protein</fullName>
    </submittedName>
</protein>
<proteinExistence type="predicted"/>
<reference evidence="1" key="1">
    <citation type="journal article" date="2019" name="bioRxiv">
        <title>The Genome of the Zebra Mussel, Dreissena polymorpha: A Resource for Invasive Species Research.</title>
        <authorList>
            <person name="McCartney M.A."/>
            <person name="Auch B."/>
            <person name="Kono T."/>
            <person name="Mallez S."/>
            <person name="Zhang Y."/>
            <person name="Obille A."/>
            <person name="Becker A."/>
            <person name="Abrahante J.E."/>
            <person name="Garbe J."/>
            <person name="Badalamenti J.P."/>
            <person name="Herman A."/>
            <person name="Mangelson H."/>
            <person name="Liachko I."/>
            <person name="Sullivan S."/>
            <person name="Sone E.D."/>
            <person name="Koren S."/>
            <person name="Silverstein K.A.T."/>
            <person name="Beckman K.B."/>
            <person name="Gohl D.M."/>
        </authorList>
    </citation>
    <scope>NUCLEOTIDE SEQUENCE</scope>
    <source>
        <strain evidence="1">Duluth1</strain>
        <tissue evidence="1">Whole animal</tissue>
    </source>
</reference>
<accession>A0A9D4FK50</accession>
<dbReference type="Proteomes" id="UP000828390">
    <property type="component" value="Unassembled WGS sequence"/>
</dbReference>
<dbReference type="AlphaFoldDB" id="A0A9D4FK50"/>
<evidence type="ECO:0000313" key="1">
    <source>
        <dbReference type="EMBL" id="KAH3800348.1"/>
    </source>
</evidence>
<sequence length="70" mass="7867">MYSCRLTKKAAFHLASSELRKGLLSGARLDIFYPGFPTLIHIPYKVTLPYPQTHTSQGNTALPSNTYLIR</sequence>
<name>A0A9D4FK50_DREPO</name>
<keyword evidence="2" id="KW-1185">Reference proteome</keyword>